<evidence type="ECO:0000313" key="13">
    <source>
        <dbReference type="EMBL" id="NHN54303.1"/>
    </source>
</evidence>
<dbReference type="InterPro" id="IPR001478">
    <property type="entry name" value="PDZ"/>
</dbReference>
<feature type="transmembrane region" description="Helical" evidence="11">
    <location>
        <begin position="129"/>
        <end position="156"/>
    </location>
</feature>
<dbReference type="Pfam" id="PF17820">
    <property type="entry name" value="PDZ_6"/>
    <property type="match status" value="1"/>
</dbReference>
<keyword evidence="8 11" id="KW-1133">Transmembrane helix</keyword>
<dbReference type="PANTHER" id="PTHR42837:SF2">
    <property type="entry name" value="MEMBRANE METALLOPROTEASE ARASP2, CHLOROPLASTIC-RELATED"/>
    <property type="match status" value="1"/>
</dbReference>
<protein>
    <submittedName>
        <fullName evidence="13">Site-2 protease family protein</fullName>
    </submittedName>
</protein>
<dbReference type="RefSeq" id="WP_166192588.1">
    <property type="nucleotide sequence ID" value="NZ_JAAOIV010000001.1"/>
</dbReference>
<keyword evidence="7" id="KW-0862">Zinc</keyword>
<dbReference type="SUPFAM" id="SSF50156">
    <property type="entry name" value="PDZ domain-like"/>
    <property type="match status" value="1"/>
</dbReference>
<feature type="transmembrane region" description="Helical" evidence="11">
    <location>
        <begin position="357"/>
        <end position="377"/>
    </location>
</feature>
<evidence type="ECO:0000256" key="2">
    <source>
        <dbReference type="ARBA" id="ARBA00004141"/>
    </source>
</evidence>
<evidence type="ECO:0000256" key="6">
    <source>
        <dbReference type="ARBA" id="ARBA00022801"/>
    </source>
</evidence>
<dbReference type="EMBL" id="JAAOIV010000001">
    <property type="protein sequence ID" value="NHN54303.1"/>
    <property type="molecule type" value="Genomic_DNA"/>
</dbReference>
<dbReference type="GO" id="GO:0004222">
    <property type="term" value="F:metalloendopeptidase activity"/>
    <property type="evidence" value="ECO:0007669"/>
    <property type="project" value="InterPro"/>
</dbReference>
<organism evidence="13 14">
    <name type="scientific">Metallococcus carri</name>
    <dbReference type="NCBI Taxonomy" id="1656884"/>
    <lineage>
        <taxon>Bacteria</taxon>
        <taxon>Bacillati</taxon>
        <taxon>Actinomycetota</taxon>
        <taxon>Actinomycetes</taxon>
        <taxon>Micrococcales</taxon>
        <taxon>Dermacoccaceae</taxon>
        <taxon>Metallococcus</taxon>
    </lineage>
</organism>
<dbReference type="AlphaFoldDB" id="A0A967EFU1"/>
<accession>A0A967EFU1</accession>
<dbReference type="GO" id="GO:0016020">
    <property type="term" value="C:membrane"/>
    <property type="evidence" value="ECO:0007669"/>
    <property type="project" value="UniProtKB-SubCell"/>
</dbReference>
<comment type="subcellular location">
    <subcellularLocation>
        <location evidence="2">Membrane</location>
        <topology evidence="2">Multi-pass membrane protein</topology>
    </subcellularLocation>
</comment>
<evidence type="ECO:0000256" key="4">
    <source>
        <dbReference type="ARBA" id="ARBA00022670"/>
    </source>
</evidence>
<evidence type="ECO:0000256" key="8">
    <source>
        <dbReference type="ARBA" id="ARBA00022989"/>
    </source>
</evidence>
<evidence type="ECO:0000256" key="9">
    <source>
        <dbReference type="ARBA" id="ARBA00023049"/>
    </source>
</evidence>
<dbReference type="CDD" id="cd06163">
    <property type="entry name" value="S2P-M50_PDZ_RseP-like"/>
    <property type="match status" value="1"/>
</dbReference>
<keyword evidence="4 13" id="KW-0645">Protease</keyword>
<keyword evidence="6" id="KW-0378">Hydrolase</keyword>
<evidence type="ECO:0000256" key="7">
    <source>
        <dbReference type="ARBA" id="ARBA00022833"/>
    </source>
</evidence>
<dbReference type="CDD" id="cd23081">
    <property type="entry name" value="cpPDZ_EcRseP-like"/>
    <property type="match status" value="1"/>
</dbReference>
<evidence type="ECO:0000256" key="3">
    <source>
        <dbReference type="ARBA" id="ARBA00007931"/>
    </source>
</evidence>
<dbReference type="SMART" id="SM00228">
    <property type="entry name" value="PDZ"/>
    <property type="match status" value="1"/>
</dbReference>
<feature type="domain" description="PDZ" evidence="12">
    <location>
        <begin position="152"/>
        <end position="235"/>
    </location>
</feature>
<dbReference type="InterPro" id="IPR036034">
    <property type="entry name" value="PDZ_sf"/>
</dbReference>
<evidence type="ECO:0000313" key="14">
    <source>
        <dbReference type="Proteomes" id="UP000744769"/>
    </source>
</evidence>
<dbReference type="Proteomes" id="UP000744769">
    <property type="component" value="Unassembled WGS sequence"/>
</dbReference>
<sequence>MFLLGVLLIAIGVALSIALHEIGHLVPAKKFGVKVTQYMIGFGPTLWSRRRGETEYGLKAIPLGGYIRMIGMFPPRAGEERADGTIRVRASSTGRFSQMADQVRDESYEEIGPQDSGRVFYKLKSWQKVVVMFGGPFMNLVIATVLLTVIACGFGLPKEVNAKVASVVACLPAADGSSPKSCAGQAQTPAARAGLAAGDVIVSVAGVPVRSSSDATTQIRAHANQAVPMVIERGGQRRTLTLTPVLRTMPKLDSSGIPVTAWDGTPETVRVGVIGAGIGADTVTERQSITAVPGMVGGATWKTASVVLDIPRKMVGVAHAAFGSGQRDANGPMSVVGVGRIAGDVAQARQISLADRFVILLSILASLNLALFVFNLVPLLPLDGGHIAGAIVEAIKRPIMRARGVKGPVYVDVAKALPVAYGVSLLLVVMFGLLMYADIVNPVKL</sequence>
<comment type="cofactor">
    <cofactor evidence="1">
        <name>Zn(2+)</name>
        <dbReference type="ChEBI" id="CHEBI:29105"/>
    </cofactor>
</comment>
<proteinExistence type="inferred from homology"/>
<comment type="caution">
    <text evidence="13">The sequence shown here is derived from an EMBL/GenBank/DDBJ whole genome shotgun (WGS) entry which is preliminary data.</text>
</comment>
<feature type="transmembrane region" description="Helical" evidence="11">
    <location>
        <begin position="419"/>
        <end position="437"/>
    </location>
</feature>
<dbReference type="GO" id="GO:0006508">
    <property type="term" value="P:proteolysis"/>
    <property type="evidence" value="ECO:0007669"/>
    <property type="project" value="UniProtKB-KW"/>
</dbReference>
<keyword evidence="9" id="KW-0482">Metalloprotease</keyword>
<comment type="similarity">
    <text evidence="3">Belongs to the peptidase M50B family.</text>
</comment>
<dbReference type="InterPro" id="IPR041489">
    <property type="entry name" value="PDZ_6"/>
</dbReference>
<dbReference type="InterPro" id="IPR008915">
    <property type="entry name" value="Peptidase_M50"/>
</dbReference>
<dbReference type="PANTHER" id="PTHR42837">
    <property type="entry name" value="REGULATOR OF SIGMA-E PROTEASE RSEP"/>
    <property type="match status" value="1"/>
</dbReference>
<gene>
    <name evidence="13" type="ORF">G9U51_00700</name>
</gene>
<dbReference type="Gene3D" id="2.30.42.10">
    <property type="match status" value="1"/>
</dbReference>
<dbReference type="InterPro" id="IPR004387">
    <property type="entry name" value="Pept_M50_Zn"/>
</dbReference>
<keyword evidence="10 11" id="KW-0472">Membrane</keyword>
<keyword evidence="14" id="KW-1185">Reference proteome</keyword>
<evidence type="ECO:0000256" key="1">
    <source>
        <dbReference type="ARBA" id="ARBA00001947"/>
    </source>
</evidence>
<evidence type="ECO:0000259" key="12">
    <source>
        <dbReference type="SMART" id="SM00228"/>
    </source>
</evidence>
<evidence type="ECO:0000256" key="10">
    <source>
        <dbReference type="ARBA" id="ARBA00023136"/>
    </source>
</evidence>
<evidence type="ECO:0000256" key="11">
    <source>
        <dbReference type="SAM" id="Phobius"/>
    </source>
</evidence>
<reference evidence="13" key="1">
    <citation type="submission" date="2020-03" db="EMBL/GenBank/DDBJ databases">
        <title>Draft sequencing of Calidifontibacter sp. DB0510.</title>
        <authorList>
            <person name="Kim D.-U."/>
        </authorList>
    </citation>
    <scope>NUCLEOTIDE SEQUENCE</scope>
    <source>
        <strain evidence="13">DB0510</strain>
    </source>
</reference>
<evidence type="ECO:0000256" key="5">
    <source>
        <dbReference type="ARBA" id="ARBA00022692"/>
    </source>
</evidence>
<dbReference type="Pfam" id="PF02163">
    <property type="entry name" value="Peptidase_M50"/>
    <property type="match status" value="1"/>
</dbReference>
<name>A0A967EFU1_9MICO</name>
<keyword evidence="5 11" id="KW-0812">Transmembrane</keyword>